<organism evidence="2 3">
    <name type="scientific">Kolteria novifilia</name>
    <dbReference type="NCBI Taxonomy" id="2527975"/>
    <lineage>
        <taxon>Bacteria</taxon>
        <taxon>Pseudomonadati</taxon>
        <taxon>Planctomycetota</taxon>
        <taxon>Planctomycetia</taxon>
        <taxon>Kolteriales</taxon>
        <taxon>Kolteriaceae</taxon>
        <taxon>Kolteria</taxon>
    </lineage>
</organism>
<accession>A0A518AX42</accession>
<feature type="transmembrane region" description="Helical" evidence="1">
    <location>
        <begin position="12"/>
        <end position="34"/>
    </location>
</feature>
<sequence length="678" mass="75757">MGKVRRPGRLGEVLAILSPLVASAVAIGSARMLVDYPQFIPGILTKHQVLFLSRWFANEWNWLWITLAFCGASVAARMIGTALGRPRASARIGIGWANAWWLLPVAVQCLSLLALASETNLVPVIVLVVPAAWILGVAGWLAGHWQVAVPEALTDRPKLSFGIVAIAVLVYVGLFSTLSILQYRALHVPHGDTGMYEEHLWNTLQGKGFRSQLDDGRLFLGEHIQFVHLVLLPVYWLAPSLETLNVLQSLALGIGAIPVYWVGRRLGLSGRAAGTLAVAYLLYFPLQYLNLEASWKTFRPTTFGIPLVLFALAALESHRLWLMIALLGLALTAKEEYALVAAALGVYLSCRRGRGPRGRLEIPIGIGLFLASLLFLWLTLSVLIPYFRAGAAPHYTPYFKGLGESTSEQIRTVLTQPLLVLRRVTSLDDWQFLLWMLLPLGFVPLTSPGRFLVAAPIFGYLMLGDLESLTQPWFHFHAPLVPLLWWATVGGVVNLRCCRVPEHLARWICCLALLTGVAYGRSPLSVAFWDPARAMPRRFDPPLVLFEPRGAYWKDLYVPGERSRAFEHAFAHIEPDERVAATDYVRSRFTHHRAAHDYPTLRGHVTIDDIDVIVLDKTEGWWGRGDENPDRELLQVMRDQSVPGEGTIGVRGRPFRIVHHDPFFLVVRRDRTVNGERH</sequence>
<gene>
    <name evidence="2" type="ORF">Pan216_00780</name>
</gene>
<feature type="transmembrane region" description="Helical" evidence="1">
    <location>
        <begin position="62"/>
        <end position="80"/>
    </location>
</feature>
<feature type="transmembrane region" description="Helical" evidence="1">
    <location>
        <begin position="321"/>
        <end position="350"/>
    </location>
</feature>
<dbReference type="EMBL" id="CP036279">
    <property type="protein sequence ID" value="QDU59250.1"/>
    <property type="molecule type" value="Genomic_DNA"/>
</dbReference>
<feature type="transmembrane region" description="Helical" evidence="1">
    <location>
        <begin position="432"/>
        <end position="461"/>
    </location>
</feature>
<dbReference type="InterPro" id="IPR018650">
    <property type="entry name" value="STSV1_Orf64"/>
</dbReference>
<feature type="transmembrane region" description="Helical" evidence="1">
    <location>
        <begin position="244"/>
        <end position="262"/>
    </location>
</feature>
<evidence type="ECO:0000313" key="2">
    <source>
        <dbReference type="EMBL" id="QDU59250.1"/>
    </source>
</evidence>
<keyword evidence="1" id="KW-1133">Transmembrane helix</keyword>
<keyword evidence="1" id="KW-0472">Membrane</keyword>
<evidence type="ECO:0008006" key="4">
    <source>
        <dbReference type="Google" id="ProtNLM"/>
    </source>
</evidence>
<feature type="transmembrane region" description="Helical" evidence="1">
    <location>
        <begin position="362"/>
        <end position="387"/>
    </location>
</feature>
<feature type="transmembrane region" description="Helical" evidence="1">
    <location>
        <begin position="121"/>
        <end position="147"/>
    </location>
</feature>
<feature type="transmembrane region" description="Helical" evidence="1">
    <location>
        <begin position="159"/>
        <end position="181"/>
    </location>
</feature>
<dbReference type="AlphaFoldDB" id="A0A518AX42"/>
<dbReference type="Proteomes" id="UP000317093">
    <property type="component" value="Chromosome"/>
</dbReference>
<dbReference type="Pfam" id="PF09852">
    <property type="entry name" value="DUF2079"/>
    <property type="match status" value="1"/>
</dbReference>
<evidence type="ECO:0000313" key="3">
    <source>
        <dbReference type="Proteomes" id="UP000317093"/>
    </source>
</evidence>
<proteinExistence type="predicted"/>
<keyword evidence="3" id="KW-1185">Reference proteome</keyword>
<feature type="transmembrane region" description="Helical" evidence="1">
    <location>
        <begin position="505"/>
        <end position="529"/>
    </location>
</feature>
<feature type="transmembrane region" description="Helical" evidence="1">
    <location>
        <begin position="473"/>
        <end position="493"/>
    </location>
</feature>
<evidence type="ECO:0000256" key="1">
    <source>
        <dbReference type="SAM" id="Phobius"/>
    </source>
</evidence>
<feature type="transmembrane region" description="Helical" evidence="1">
    <location>
        <begin position="298"/>
        <end position="315"/>
    </location>
</feature>
<dbReference type="KEGG" id="knv:Pan216_00780"/>
<name>A0A518AX42_9BACT</name>
<keyword evidence="1" id="KW-0812">Transmembrane</keyword>
<reference evidence="2 3" key="1">
    <citation type="submission" date="2019-02" db="EMBL/GenBank/DDBJ databases">
        <title>Deep-cultivation of Planctomycetes and their phenomic and genomic characterization uncovers novel biology.</title>
        <authorList>
            <person name="Wiegand S."/>
            <person name="Jogler M."/>
            <person name="Boedeker C."/>
            <person name="Pinto D."/>
            <person name="Vollmers J."/>
            <person name="Rivas-Marin E."/>
            <person name="Kohn T."/>
            <person name="Peeters S.H."/>
            <person name="Heuer A."/>
            <person name="Rast P."/>
            <person name="Oberbeckmann S."/>
            <person name="Bunk B."/>
            <person name="Jeske O."/>
            <person name="Meyerdierks A."/>
            <person name="Storesund J.E."/>
            <person name="Kallscheuer N."/>
            <person name="Luecker S."/>
            <person name="Lage O.M."/>
            <person name="Pohl T."/>
            <person name="Merkel B.J."/>
            <person name="Hornburger P."/>
            <person name="Mueller R.-W."/>
            <person name="Bruemmer F."/>
            <person name="Labrenz M."/>
            <person name="Spormann A.M."/>
            <person name="Op den Camp H."/>
            <person name="Overmann J."/>
            <person name="Amann R."/>
            <person name="Jetten M.S.M."/>
            <person name="Mascher T."/>
            <person name="Medema M.H."/>
            <person name="Devos D.P."/>
            <person name="Kaster A.-K."/>
            <person name="Ovreas L."/>
            <person name="Rohde M."/>
            <person name="Galperin M.Y."/>
            <person name="Jogler C."/>
        </authorList>
    </citation>
    <scope>NUCLEOTIDE SEQUENCE [LARGE SCALE GENOMIC DNA]</scope>
    <source>
        <strain evidence="2 3">Pan216</strain>
    </source>
</reference>
<protein>
    <recommendedName>
        <fullName evidence="4">DUF2079 domain-containing protein</fullName>
    </recommendedName>
</protein>
<dbReference type="OrthoDB" id="207442at2"/>
<feature type="transmembrane region" description="Helical" evidence="1">
    <location>
        <begin position="268"/>
        <end position="286"/>
    </location>
</feature>
<feature type="transmembrane region" description="Helical" evidence="1">
    <location>
        <begin position="92"/>
        <end position="115"/>
    </location>
</feature>